<proteinExistence type="predicted"/>
<dbReference type="OrthoDB" id="2989479at2"/>
<dbReference type="RefSeq" id="WP_146436527.1">
    <property type="nucleotide sequence ID" value="NZ_SJPF01000007.1"/>
</dbReference>
<keyword evidence="2" id="KW-1185">Reference proteome</keyword>
<organism evidence="1 2">
    <name type="scientific">Blastopirellula retiformator</name>
    <dbReference type="NCBI Taxonomy" id="2527970"/>
    <lineage>
        <taxon>Bacteria</taxon>
        <taxon>Pseudomonadati</taxon>
        <taxon>Planctomycetota</taxon>
        <taxon>Planctomycetia</taxon>
        <taxon>Pirellulales</taxon>
        <taxon>Pirellulaceae</taxon>
        <taxon>Blastopirellula</taxon>
    </lineage>
</organism>
<dbReference type="Proteomes" id="UP000318878">
    <property type="component" value="Unassembled WGS sequence"/>
</dbReference>
<comment type="caution">
    <text evidence="1">The sequence shown here is derived from an EMBL/GenBank/DDBJ whole genome shotgun (WGS) entry which is preliminary data.</text>
</comment>
<gene>
    <name evidence="1" type="ORF">Enr8_48100</name>
</gene>
<name>A0A5C5UW22_9BACT</name>
<dbReference type="AlphaFoldDB" id="A0A5C5UW22"/>
<evidence type="ECO:0000313" key="2">
    <source>
        <dbReference type="Proteomes" id="UP000318878"/>
    </source>
</evidence>
<evidence type="ECO:0000313" key="1">
    <source>
        <dbReference type="EMBL" id="TWT29622.1"/>
    </source>
</evidence>
<dbReference type="EMBL" id="SJPF01000007">
    <property type="protein sequence ID" value="TWT29622.1"/>
    <property type="molecule type" value="Genomic_DNA"/>
</dbReference>
<reference evidence="1 2" key="1">
    <citation type="submission" date="2019-02" db="EMBL/GenBank/DDBJ databases">
        <title>Deep-cultivation of Planctomycetes and their phenomic and genomic characterization uncovers novel biology.</title>
        <authorList>
            <person name="Wiegand S."/>
            <person name="Jogler M."/>
            <person name="Boedeker C."/>
            <person name="Pinto D."/>
            <person name="Vollmers J."/>
            <person name="Rivas-Marin E."/>
            <person name="Kohn T."/>
            <person name="Peeters S.H."/>
            <person name="Heuer A."/>
            <person name="Rast P."/>
            <person name="Oberbeckmann S."/>
            <person name="Bunk B."/>
            <person name="Jeske O."/>
            <person name="Meyerdierks A."/>
            <person name="Storesund J.E."/>
            <person name="Kallscheuer N."/>
            <person name="Luecker S."/>
            <person name="Lage O.M."/>
            <person name="Pohl T."/>
            <person name="Merkel B.J."/>
            <person name="Hornburger P."/>
            <person name="Mueller R.-W."/>
            <person name="Bruemmer F."/>
            <person name="Labrenz M."/>
            <person name="Spormann A.M."/>
            <person name="Op Den Camp H."/>
            <person name="Overmann J."/>
            <person name="Amann R."/>
            <person name="Jetten M.S.M."/>
            <person name="Mascher T."/>
            <person name="Medema M.H."/>
            <person name="Devos D.P."/>
            <person name="Kaster A.-K."/>
            <person name="Ovreas L."/>
            <person name="Rohde M."/>
            <person name="Galperin M.Y."/>
            <person name="Jogler C."/>
        </authorList>
    </citation>
    <scope>NUCLEOTIDE SEQUENCE [LARGE SCALE GENOMIC DNA]</scope>
    <source>
        <strain evidence="1 2">Enr8</strain>
    </source>
</reference>
<protein>
    <submittedName>
        <fullName evidence="1">Uncharacterized protein</fullName>
    </submittedName>
</protein>
<sequence>MNEISLILKHEEALVLFEWLASLEEKSDSSMCDDAEQKVIWKIEAQLEKLLPDVVMEDYKDRVSAAKLKI</sequence>
<accession>A0A5C5UW22</accession>